<accession>A0A835YST5</accession>
<dbReference type="GO" id="GO:0080120">
    <property type="term" value="P:CAAX-box protein maturation"/>
    <property type="evidence" value="ECO:0007669"/>
    <property type="project" value="UniProtKB-ARBA"/>
</dbReference>
<protein>
    <recommendedName>
        <fullName evidence="2">CAAX prenyl protease 2/Lysostaphin resistance protein A-like domain-containing protein</fullName>
    </recommendedName>
</protein>
<sequence length="233" mass="24587">MDREVARRSANDQVSKIRSPVYAAVCCIVIALAVHFGIRPCATIDVSLTPQAIGAGILYGALLLLARPLALRLLQSPSEALRHAAYRQETSARHPLPATASTLLNEGASAAMLRVVDELCLRGVLQGAVLAALGSGTMAEIVAVLVSASWALLTQDAFIVEALLTHVYLSVLWSRTGNLVVPVTARILCDLMFYLAAVRQVTPSRATADDALLSSPCLGPAGVKIKMNKGPPL</sequence>
<dbReference type="EMBL" id="JAFCMP010000346">
    <property type="protein sequence ID" value="KAG5180931.1"/>
    <property type="molecule type" value="Genomic_DNA"/>
</dbReference>
<reference evidence="3" key="1">
    <citation type="submission" date="2021-02" db="EMBL/GenBank/DDBJ databases">
        <title>First Annotated Genome of the Yellow-green Alga Tribonema minus.</title>
        <authorList>
            <person name="Mahan K.M."/>
        </authorList>
    </citation>
    <scope>NUCLEOTIDE SEQUENCE</scope>
    <source>
        <strain evidence="3">UTEX B ZZ1240</strain>
    </source>
</reference>
<evidence type="ECO:0000313" key="3">
    <source>
        <dbReference type="EMBL" id="KAG5180931.1"/>
    </source>
</evidence>
<feature type="transmembrane region" description="Helical" evidence="1">
    <location>
        <begin position="50"/>
        <end position="70"/>
    </location>
</feature>
<dbReference type="Pfam" id="PF02517">
    <property type="entry name" value="Rce1-like"/>
    <property type="match status" value="1"/>
</dbReference>
<keyword evidence="1" id="KW-0472">Membrane</keyword>
<feature type="domain" description="CAAX prenyl protease 2/Lysostaphin resistance protein A-like" evidence="2">
    <location>
        <begin position="115"/>
        <end position="192"/>
    </location>
</feature>
<keyword evidence="1" id="KW-1133">Transmembrane helix</keyword>
<keyword evidence="4" id="KW-1185">Reference proteome</keyword>
<evidence type="ECO:0000259" key="2">
    <source>
        <dbReference type="Pfam" id="PF02517"/>
    </source>
</evidence>
<proteinExistence type="predicted"/>
<name>A0A835YST5_9STRA</name>
<gene>
    <name evidence="3" type="ORF">JKP88DRAFT_246420</name>
</gene>
<feature type="transmembrane region" description="Helical" evidence="1">
    <location>
        <begin position="21"/>
        <end position="38"/>
    </location>
</feature>
<dbReference type="InterPro" id="IPR003675">
    <property type="entry name" value="Rce1/LyrA-like_dom"/>
</dbReference>
<evidence type="ECO:0000313" key="4">
    <source>
        <dbReference type="Proteomes" id="UP000664859"/>
    </source>
</evidence>
<dbReference type="GO" id="GO:0004175">
    <property type="term" value="F:endopeptidase activity"/>
    <property type="evidence" value="ECO:0007669"/>
    <property type="project" value="UniProtKB-ARBA"/>
</dbReference>
<organism evidence="3 4">
    <name type="scientific">Tribonema minus</name>
    <dbReference type="NCBI Taxonomy" id="303371"/>
    <lineage>
        <taxon>Eukaryota</taxon>
        <taxon>Sar</taxon>
        <taxon>Stramenopiles</taxon>
        <taxon>Ochrophyta</taxon>
        <taxon>PX clade</taxon>
        <taxon>Xanthophyceae</taxon>
        <taxon>Tribonematales</taxon>
        <taxon>Tribonemataceae</taxon>
        <taxon>Tribonema</taxon>
    </lineage>
</organism>
<dbReference type="Proteomes" id="UP000664859">
    <property type="component" value="Unassembled WGS sequence"/>
</dbReference>
<evidence type="ECO:0000256" key="1">
    <source>
        <dbReference type="SAM" id="Phobius"/>
    </source>
</evidence>
<keyword evidence="1" id="KW-0812">Transmembrane</keyword>
<comment type="caution">
    <text evidence="3">The sequence shown here is derived from an EMBL/GenBank/DDBJ whole genome shotgun (WGS) entry which is preliminary data.</text>
</comment>
<dbReference type="AlphaFoldDB" id="A0A835YST5"/>